<reference evidence="2 3" key="1">
    <citation type="submission" date="2018-08" db="EMBL/GenBank/DDBJ databases">
        <title>Genomic investigation of the strawberry pathogen Phytophthora fragariae indicates pathogenicity is determined by transcriptional variation in three key races.</title>
        <authorList>
            <person name="Adams T.M."/>
            <person name="Armitage A.D."/>
            <person name="Sobczyk M.K."/>
            <person name="Bates H.J."/>
            <person name="Dunwell J.M."/>
            <person name="Nellist C.F."/>
            <person name="Harrison R.J."/>
        </authorList>
    </citation>
    <scope>NUCLEOTIDE SEQUENCE [LARGE SCALE GENOMIC DNA]</scope>
    <source>
        <strain evidence="2 3">SCRP333</strain>
    </source>
</reference>
<evidence type="ECO:0000313" key="2">
    <source>
        <dbReference type="EMBL" id="KAE9325085.1"/>
    </source>
</evidence>
<evidence type="ECO:0000256" key="1">
    <source>
        <dbReference type="SAM" id="MobiDB-lite"/>
    </source>
</evidence>
<gene>
    <name evidence="2" type="ORF">PR003_g16570</name>
</gene>
<name>A0A6A4EVX4_9STRA</name>
<dbReference type="AlphaFoldDB" id="A0A6A4EVX4"/>
<keyword evidence="3" id="KW-1185">Reference proteome</keyword>
<accession>A0A6A4EVX4</accession>
<sequence>MSGWEAPETKRRVATSTWEPIRTVAAAADWAKASGRRPGGDGEAHLRSCGLESAHTERRR</sequence>
<evidence type="ECO:0000313" key="3">
    <source>
        <dbReference type="Proteomes" id="UP000434957"/>
    </source>
</evidence>
<proteinExistence type="predicted"/>
<dbReference type="EMBL" id="QXFT01001218">
    <property type="protein sequence ID" value="KAE9325085.1"/>
    <property type="molecule type" value="Genomic_DNA"/>
</dbReference>
<protein>
    <submittedName>
        <fullName evidence="2">Uncharacterized protein</fullName>
    </submittedName>
</protein>
<comment type="caution">
    <text evidence="2">The sequence shown here is derived from an EMBL/GenBank/DDBJ whole genome shotgun (WGS) entry which is preliminary data.</text>
</comment>
<feature type="region of interest" description="Disordered" evidence="1">
    <location>
        <begin position="32"/>
        <end position="60"/>
    </location>
</feature>
<dbReference type="Proteomes" id="UP000434957">
    <property type="component" value="Unassembled WGS sequence"/>
</dbReference>
<organism evidence="2 3">
    <name type="scientific">Phytophthora rubi</name>
    <dbReference type="NCBI Taxonomy" id="129364"/>
    <lineage>
        <taxon>Eukaryota</taxon>
        <taxon>Sar</taxon>
        <taxon>Stramenopiles</taxon>
        <taxon>Oomycota</taxon>
        <taxon>Peronosporomycetes</taxon>
        <taxon>Peronosporales</taxon>
        <taxon>Peronosporaceae</taxon>
        <taxon>Phytophthora</taxon>
    </lineage>
</organism>